<proteinExistence type="predicted"/>
<feature type="region of interest" description="Disordered" evidence="1">
    <location>
        <begin position="36"/>
        <end position="58"/>
    </location>
</feature>
<feature type="compositionally biased region" description="Low complexity" evidence="1">
    <location>
        <begin position="44"/>
        <end position="58"/>
    </location>
</feature>
<dbReference type="PANTHER" id="PTHR14492:SF4">
    <property type="entry name" value="CILIOGENESIS AND PLANAR POLARITY EFFECTOR 1"/>
    <property type="match status" value="1"/>
</dbReference>
<protein>
    <submittedName>
        <fullName evidence="2">Ciliosis and planar polarity effector complex subunit 1</fullName>
    </submittedName>
</protein>
<organism evidence="2 3">
    <name type="scientific">Anas platyrhynchos platyrhynchos</name>
    <name type="common">Northern mallard</name>
    <dbReference type="NCBI Taxonomy" id="8840"/>
    <lineage>
        <taxon>Eukaryota</taxon>
        <taxon>Metazoa</taxon>
        <taxon>Chordata</taxon>
        <taxon>Craniata</taxon>
        <taxon>Vertebrata</taxon>
        <taxon>Euteleostomi</taxon>
        <taxon>Archelosauria</taxon>
        <taxon>Archosauria</taxon>
        <taxon>Dinosauria</taxon>
        <taxon>Saurischia</taxon>
        <taxon>Theropoda</taxon>
        <taxon>Coelurosauria</taxon>
        <taxon>Aves</taxon>
        <taxon>Neognathae</taxon>
        <taxon>Galloanserae</taxon>
        <taxon>Anseriformes</taxon>
        <taxon>Anatidae</taxon>
        <taxon>Anatinae</taxon>
        <taxon>Anas</taxon>
    </lineage>
</organism>
<accession>U3IM89</accession>
<dbReference type="InterPro" id="IPR028236">
    <property type="entry name" value="CPLANE1"/>
</dbReference>
<evidence type="ECO:0000256" key="1">
    <source>
        <dbReference type="SAM" id="MobiDB-lite"/>
    </source>
</evidence>
<keyword evidence="3" id="KW-1185">Reference proteome</keyword>
<dbReference type="PANTHER" id="PTHR14492">
    <property type="entry name" value="JBTS17"/>
    <property type="match status" value="1"/>
</dbReference>
<feature type="compositionally biased region" description="Basic and acidic residues" evidence="1">
    <location>
        <begin position="152"/>
        <end position="174"/>
    </location>
</feature>
<gene>
    <name evidence="2" type="primary">CPLANE1</name>
</gene>
<reference evidence="2" key="3">
    <citation type="submission" date="2025-09" db="UniProtKB">
        <authorList>
            <consortium name="Ensembl"/>
        </authorList>
    </citation>
    <scope>IDENTIFICATION</scope>
</reference>
<dbReference type="GO" id="GO:0060271">
    <property type="term" value="P:cilium assembly"/>
    <property type="evidence" value="ECO:0007669"/>
    <property type="project" value="TreeGrafter"/>
</dbReference>
<reference evidence="2" key="2">
    <citation type="submission" date="2025-08" db="UniProtKB">
        <authorList>
            <consortium name="Ensembl"/>
        </authorList>
    </citation>
    <scope>IDENTIFICATION</scope>
</reference>
<dbReference type="Ensembl" id="ENSAPLT00000009039.2">
    <property type="protein sequence ID" value="ENSAPLP00000008361.2"/>
    <property type="gene ID" value="ENSAPLG00000008819.2"/>
</dbReference>
<evidence type="ECO:0000313" key="3">
    <source>
        <dbReference type="Proteomes" id="UP000016666"/>
    </source>
</evidence>
<feature type="region of interest" description="Disordered" evidence="1">
    <location>
        <begin position="1"/>
        <end position="24"/>
    </location>
</feature>
<reference evidence="2 3" key="1">
    <citation type="submission" date="2017-10" db="EMBL/GenBank/DDBJ databases">
        <title>A new Pekin duck reference genome.</title>
        <authorList>
            <person name="Hou Z.-C."/>
            <person name="Zhou Z.-K."/>
            <person name="Zhu F."/>
            <person name="Hou S.-S."/>
        </authorList>
    </citation>
    <scope>NUCLEOTIDE SEQUENCE [LARGE SCALE GENOMIC DNA]</scope>
</reference>
<dbReference type="AlphaFoldDB" id="U3IM89"/>
<sequence length="356" mass="39585">MASTKKKPAETHDASTNTHPVLKTCKDVGISAEIEVSEVQKNESTTSVPMPESSSVPELLPSDMYLNLRFPSDVEEKPLPSFLPDAPDLSEHEYISVIDIEDSDVLNDLPMIPESAEDIGTTEQIEKFEIPSTAELHHRAASVTNAIPPEPLQKKDNHPKDMSSQVQKEDKPFSSRDSVTWNVVHEDARTFPSSGLLSKVVNKEHFSTKQQEMDMQLQMLQNITENMEEDFRNTKMLMKIIEDFEMAAKSDINAHPSFSEVASIIGDEHYVRAMISEDGGDEEESLRPEHPIPNYTALELCSSASTASASNFPGGMKSSSGKIFKVFFSLFFHLKISNPFLSVVVLPCCCYVMPVS</sequence>
<evidence type="ECO:0000313" key="2">
    <source>
        <dbReference type="Ensembl" id="ENSAPLP00000008361.2"/>
    </source>
</evidence>
<dbReference type="HOGENOM" id="CLU_261289_0_0_1"/>
<dbReference type="Proteomes" id="UP000016666">
    <property type="component" value="Chromosome Z"/>
</dbReference>
<dbReference type="GO" id="GO:0035869">
    <property type="term" value="C:ciliary transition zone"/>
    <property type="evidence" value="ECO:0007669"/>
    <property type="project" value="TreeGrafter"/>
</dbReference>
<name>U3IM89_ANAPP</name>
<feature type="region of interest" description="Disordered" evidence="1">
    <location>
        <begin position="144"/>
        <end position="174"/>
    </location>
</feature>
<dbReference type="GeneTree" id="ENSGT00800000124150"/>